<dbReference type="AlphaFoldDB" id="A0A0A0BHY0"/>
<accession>A0A0A0BHY0</accession>
<dbReference type="Pfam" id="PF06293">
    <property type="entry name" value="Kdo"/>
    <property type="match status" value="1"/>
</dbReference>
<evidence type="ECO:0000313" key="1">
    <source>
        <dbReference type="EMBL" id="KGM08133.1"/>
    </source>
</evidence>
<evidence type="ECO:0000313" key="2">
    <source>
        <dbReference type="Proteomes" id="UP000029999"/>
    </source>
</evidence>
<sequence length="451" mass="51443">MSEAIHAFLNGQAVSAPFDIDTDKGMFHCRKILRVLAGRRLVVEAEHQGKRLLLKMFAPTRKGKRELSREITGYQACKKAGVPIPEQRLIEHNLAGCLAVGYEFLSDATTFKLTEHDALSAERLVKLMLLCHQGGIYQQDIHPDNLLATPQGVVLIDLASVRGKAGKPLSKQKSLTNLALLVAQFPPEQQVIVKDKLNVYFQQRGWSFDQKAQHNFKKRLNQQWQKRKNTYLKKCFRSCTMTAYKKTAMIEYAFKRPFFEAISEDVVHQIDALVEQGQVLKAGNSATVVVTNLAGRDVVIKRYNVKSFWHFLKRCWRPSRAANSWRYGNLMALLGISTPEALGFIEKRKGPLRKTAYLICALSHDAKELNHAFPDALPPKLVMEQVERIFSLMATFKLSHGDLKASNLLLKPTGQVELIDLDAMQEHCISFYERRAQHQDKQRFFQNWPKQ</sequence>
<keyword evidence="1" id="KW-0808">Transferase</keyword>
<dbReference type="GO" id="GO:0004674">
    <property type="term" value="F:protein serine/threonine kinase activity"/>
    <property type="evidence" value="ECO:0007669"/>
    <property type="project" value="UniProtKB-KW"/>
</dbReference>
<comment type="caution">
    <text evidence="1">The sequence shown here is derived from an EMBL/GenBank/DDBJ whole genome shotgun (WGS) entry which is preliminary data.</text>
</comment>
<dbReference type="InterPro" id="IPR008271">
    <property type="entry name" value="Ser/Thr_kinase_AS"/>
</dbReference>
<dbReference type="InterPro" id="IPR011009">
    <property type="entry name" value="Kinase-like_dom_sf"/>
</dbReference>
<name>A0A0A0BHY0_9GAMM</name>
<dbReference type="SUPFAM" id="SSF56112">
    <property type="entry name" value="Protein kinase-like (PK-like)"/>
    <property type="match status" value="2"/>
</dbReference>
<protein>
    <submittedName>
        <fullName evidence="1">Serine/threonine protein kinase</fullName>
    </submittedName>
</protein>
<dbReference type="PROSITE" id="PS00108">
    <property type="entry name" value="PROTEIN_KINASE_ST"/>
    <property type="match status" value="1"/>
</dbReference>
<dbReference type="STRING" id="392484.LP43_0556"/>
<organism evidence="1 2">
    <name type="scientific">Methylophaga thiooxydans</name>
    <dbReference type="NCBI Taxonomy" id="392484"/>
    <lineage>
        <taxon>Bacteria</taxon>
        <taxon>Pseudomonadati</taxon>
        <taxon>Pseudomonadota</taxon>
        <taxon>Gammaproteobacteria</taxon>
        <taxon>Thiotrichales</taxon>
        <taxon>Piscirickettsiaceae</taxon>
        <taxon>Methylophaga</taxon>
    </lineage>
</organism>
<reference evidence="1 2" key="1">
    <citation type="submission" date="2014-09" db="EMBL/GenBank/DDBJ databases">
        <authorList>
            <person name="Grob C."/>
            <person name="Taubert M."/>
            <person name="Howat A.M."/>
            <person name="Burns O.J."/>
            <person name="Dixon J.L."/>
            <person name="Chen Y."/>
            <person name="Murrell J.C."/>
        </authorList>
    </citation>
    <scope>NUCLEOTIDE SEQUENCE [LARGE SCALE GENOMIC DNA]</scope>
    <source>
        <strain evidence="1">L4</strain>
    </source>
</reference>
<dbReference type="Proteomes" id="UP000029999">
    <property type="component" value="Unassembled WGS sequence"/>
</dbReference>
<proteinExistence type="predicted"/>
<dbReference type="EMBL" id="JRQD01000001">
    <property type="protein sequence ID" value="KGM08133.1"/>
    <property type="molecule type" value="Genomic_DNA"/>
</dbReference>
<keyword evidence="1" id="KW-0418">Kinase</keyword>
<keyword evidence="1" id="KW-0723">Serine/threonine-protein kinase</keyword>
<gene>
    <name evidence="1" type="ORF">LP43_0556</name>
</gene>